<dbReference type="GeneID" id="54547248"/>
<dbReference type="GO" id="GO:0003676">
    <property type="term" value="F:nucleic acid binding"/>
    <property type="evidence" value="ECO:0007669"/>
    <property type="project" value="InterPro"/>
</dbReference>
<sequence>MATVTIGKTYFETLLRRADYHTSGPDIIPGLPHTSVTISTTEYEYLVRSAREYNLLREALLRGGLTHDALQTLVSPQMEDSHVHSAPSCANEANGYAGTFTQSNPVQDVSIRDQYRDDHEHITGNVREGNRLGLQGNDTQPHTRASSFGQAGSSLGTNEKLDDPDASSPHRVPTHGKRTILITNLSDRTTHKDLVEVIRGGRLAEIYLRNDRCATVSFVEGAAEFLAHTKKNDIYLNQKRLEFRWHDRQFQVPPHVSDKIAKGATRNLVVRGAAAKQIAPDQIREHLDHIHNLVVIDVNMRNGDAYISTNSIHNGLFARTCMMSRTAYKGLRIDWYPDECAAPLPKVIRRVQSSPSQPSMKSKPFSNPYGVLDDCPVNSDADSEDESYLSNGVRLNWADPAVV</sequence>
<evidence type="ECO:0000256" key="1">
    <source>
        <dbReference type="SAM" id="MobiDB-lite"/>
    </source>
</evidence>
<proteinExistence type="predicted"/>
<reference evidence="2" key="1">
    <citation type="journal article" date="2020" name="Stud. Mycol.">
        <title>101 Dothideomycetes genomes: a test case for predicting lifestyles and emergence of pathogens.</title>
        <authorList>
            <person name="Haridas S."/>
            <person name="Albert R."/>
            <person name="Binder M."/>
            <person name="Bloem J."/>
            <person name="Labutti K."/>
            <person name="Salamov A."/>
            <person name="Andreopoulos B."/>
            <person name="Baker S."/>
            <person name="Barry K."/>
            <person name="Bills G."/>
            <person name="Bluhm B."/>
            <person name="Cannon C."/>
            <person name="Castanera R."/>
            <person name="Culley D."/>
            <person name="Daum C."/>
            <person name="Ezra D."/>
            <person name="Gonzalez J."/>
            <person name="Henrissat B."/>
            <person name="Kuo A."/>
            <person name="Liang C."/>
            <person name="Lipzen A."/>
            <person name="Lutzoni F."/>
            <person name="Magnuson J."/>
            <person name="Mondo S."/>
            <person name="Nolan M."/>
            <person name="Ohm R."/>
            <person name="Pangilinan J."/>
            <person name="Park H.-J."/>
            <person name="Ramirez L."/>
            <person name="Alfaro M."/>
            <person name="Sun H."/>
            <person name="Tritt A."/>
            <person name="Yoshinaga Y."/>
            <person name="Zwiers L.-H."/>
            <person name="Turgeon B."/>
            <person name="Goodwin S."/>
            <person name="Spatafora J."/>
            <person name="Crous P."/>
            <person name="Grigoriev I."/>
        </authorList>
    </citation>
    <scope>NUCLEOTIDE SEQUENCE</scope>
    <source>
        <strain evidence="2">CBS 379.55</strain>
    </source>
</reference>
<feature type="region of interest" description="Disordered" evidence="1">
    <location>
        <begin position="122"/>
        <end position="177"/>
    </location>
</feature>
<dbReference type="EMBL" id="ML986532">
    <property type="protein sequence ID" value="KAF2271785.1"/>
    <property type="molecule type" value="Genomic_DNA"/>
</dbReference>
<dbReference type="SUPFAM" id="SSF54928">
    <property type="entry name" value="RNA-binding domain, RBD"/>
    <property type="match status" value="1"/>
</dbReference>
<dbReference type="CDD" id="cd12261">
    <property type="entry name" value="RRM1_3_MRN1"/>
    <property type="match status" value="1"/>
</dbReference>
<dbReference type="OrthoDB" id="2935572at2759"/>
<dbReference type="RefSeq" id="XP_033649324.1">
    <property type="nucleotide sequence ID" value="XM_033794073.1"/>
</dbReference>
<dbReference type="InterPro" id="IPR035979">
    <property type="entry name" value="RBD_domain_sf"/>
</dbReference>
<name>A0A6A6J5R9_WESOR</name>
<dbReference type="AlphaFoldDB" id="A0A6A6J5R9"/>
<evidence type="ECO:0000313" key="2">
    <source>
        <dbReference type="EMBL" id="KAF2271785.1"/>
    </source>
</evidence>
<accession>A0A6A6J5R9</accession>
<dbReference type="Proteomes" id="UP000800097">
    <property type="component" value="Unassembled WGS sequence"/>
</dbReference>
<gene>
    <name evidence="2" type="ORF">EI97DRAFT_242673</name>
</gene>
<protein>
    <recommendedName>
        <fullName evidence="4">RRM domain-containing protein</fullName>
    </recommendedName>
</protein>
<keyword evidence="3" id="KW-1185">Reference proteome</keyword>
<organism evidence="2 3">
    <name type="scientific">Westerdykella ornata</name>
    <dbReference type="NCBI Taxonomy" id="318751"/>
    <lineage>
        <taxon>Eukaryota</taxon>
        <taxon>Fungi</taxon>
        <taxon>Dikarya</taxon>
        <taxon>Ascomycota</taxon>
        <taxon>Pezizomycotina</taxon>
        <taxon>Dothideomycetes</taxon>
        <taxon>Pleosporomycetidae</taxon>
        <taxon>Pleosporales</taxon>
        <taxon>Sporormiaceae</taxon>
        <taxon>Westerdykella</taxon>
    </lineage>
</organism>
<evidence type="ECO:0008006" key="4">
    <source>
        <dbReference type="Google" id="ProtNLM"/>
    </source>
</evidence>
<evidence type="ECO:0000313" key="3">
    <source>
        <dbReference type="Proteomes" id="UP000800097"/>
    </source>
</evidence>
<feature type="compositionally biased region" description="Polar residues" evidence="1">
    <location>
        <begin position="136"/>
        <end position="157"/>
    </location>
</feature>